<dbReference type="EMBL" id="OU895877">
    <property type="protein sequence ID" value="CAG9798055.1"/>
    <property type="molecule type" value="Genomic_DNA"/>
</dbReference>
<name>A0A9N9RJH8_9DIPT</name>
<gene>
    <name evidence="2" type="ORF">CHIRRI_LOCUS1040</name>
</gene>
<dbReference type="PANTHER" id="PTHR31650:SF23">
    <property type="entry name" value="GH11223P"/>
    <property type="match status" value="1"/>
</dbReference>
<evidence type="ECO:0000313" key="2">
    <source>
        <dbReference type="EMBL" id="CAG9798055.1"/>
    </source>
</evidence>
<protein>
    <recommendedName>
        <fullName evidence="1">O-acyltransferase WSD1 C-terminal domain-containing protein</fullName>
    </recommendedName>
</protein>
<evidence type="ECO:0000259" key="1">
    <source>
        <dbReference type="Pfam" id="PF06974"/>
    </source>
</evidence>
<dbReference type="Pfam" id="PF06974">
    <property type="entry name" value="WS_DGAT_C"/>
    <property type="match status" value="1"/>
</dbReference>
<organism evidence="2 3">
    <name type="scientific">Chironomus riparius</name>
    <dbReference type="NCBI Taxonomy" id="315576"/>
    <lineage>
        <taxon>Eukaryota</taxon>
        <taxon>Metazoa</taxon>
        <taxon>Ecdysozoa</taxon>
        <taxon>Arthropoda</taxon>
        <taxon>Hexapoda</taxon>
        <taxon>Insecta</taxon>
        <taxon>Pterygota</taxon>
        <taxon>Neoptera</taxon>
        <taxon>Endopterygota</taxon>
        <taxon>Diptera</taxon>
        <taxon>Nematocera</taxon>
        <taxon>Chironomoidea</taxon>
        <taxon>Chironomidae</taxon>
        <taxon>Chironominae</taxon>
        <taxon>Chironomus</taxon>
    </lineage>
</organism>
<dbReference type="OrthoDB" id="8196708at2759"/>
<dbReference type="InterPro" id="IPR009721">
    <property type="entry name" value="O-acyltransferase_WSD1_C"/>
</dbReference>
<dbReference type="AlphaFoldDB" id="A0A9N9RJH8"/>
<dbReference type="InterPro" id="IPR045034">
    <property type="entry name" value="O-acyltransferase_WSD1-like"/>
</dbReference>
<dbReference type="GO" id="GO:0019432">
    <property type="term" value="P:triglyceride biosynthetic process"/>
    <property type="evidence" value="ECO:0007669"/>
    <property type="project" value="TreeGrafter"/>
</dbReference>
<dbReference type="GO" id="GO:0005886">
    <property type="term" value="C:plasma membrane"/>
    <property type="evidence" value="ECO:0007669"/>
    <property type="project" value="TreeGrafter"/>
</dbReference>
<sequence>MYINLSLSINYSFPVVTIYHKLRLFILTKRFRYLDFARSNTIRTLVDTSHNNGILHFIVKIKGKCDIEEIRSAYQKHLLDKRDKNGKFLYPRLKTILISCWGNYAFIKNFDNFFIENHILMGPTDYKGNPIDDSNIQKCMSLIVSKYMNSEYPPWQIKVIPMSDDSAYYLMIRIHHLILDEQRNLKLGDMMLLDRSRGMKIEYSIPKEDKYLAYTPLEKIIRPAVGLRTIYEDITDATISRWNEFVMKHDSLDHHDGFAKCPQNLYDLVSSIVMTIFNTYIDYNRKSSKILKGSTDPQLHLRFLSDLISTECERRQLTFKLVVNLILKALNPVNVAKSTGLFILRTICIWIFLSPFYILRELNALRRYLFLNEEINSNSYIGFFLKYIPLSFKSFKECLYFASICFTAPRMLIEELFSSINDDGHYLNPALCGRKLVSWSDTIPVERLHAKAKKNRQSYSEVMFSTISSCLLDFFEQIKEEGQSVKIPPYIRVNFRSVPFSYLYGVSCLRNGVIGFKLPVNEPSFSQFADIRDQLIETRKHQVMIYLLSLIQIRFDFLTTVIPSMYLKLLINYLSKKFAISVTLCMGINEYEPSKMITCYEGDIEDVIFFRTPQSNNSTNITIQRFKQNVRMNIMCDSNIDKQHYISKNFKKAFQKVPVVKKV</sequence>
<dbReference type="GO" id="GO:0008374">
    <property type="term" value="F:O-acyltransferase activity"/>
    <property type="evidence" value="ECO:0007669"/>
    <property type="project" value="InterPro"/>
</dbReference>
<feature type="domain" description="O-acyltransferase WSD1 C-terminal" evidence="1">
    <location>
        <begin position="556"/>
        <end position="656"/>
    </location>
</feature>
<proteinExistence type="predicted"/>
<evidence type="ECO:0000313" key="3">
    <source>
        <dbReference type="Proteomes" id="UP001153620"/>
    </source>
</evidence>
<accession>A0A9N9RJH8</accession>
<keyword evidence="3" id="KW-1185">Reference proteome</keyword>
<dbReference type="Proteomes" id="UP001153620">
    <property type="component" value="Chromosome 1"/>
</dbReference>
<reference evidence="2" key="1">
    <citation type="submission" date="2022-01" db="EMBL/GenBank/DDBJ databases">
        <authorList>
            <person name="King R."/>
        </authorList>
    </citation>
    <scope>NUCLEOTIDE SEQUENCE</scope>
</reference>
<reference evidence="2" key="2">
    <citation type="submission" date="2022-10" db="EMBL/GenBank/DDBJ databases">
        <authorList>
            <consortium name="ENA_rothamsted_submissions"/>
            <consortium name="culmorum"/>
            <person name="King R."/>
        </authorList>
    </citation>
    <scope>NUCLEOTIDE SEQUENCE</scope>
</reference>
<dbReference type="PANTHER" id="PTHR31650">
    <property type="entry name" value="O-ACYLTRANSFERASE (WSD1-LIKE) FAMILY PROTEIN"/>
    <property type="match status" value="1"/>
</dbReference>